<organism evidence="1 2">
    <name type="scientific">Candidatus Methylacidiphilum fumarolicum</name>
    <dbReference type="NCBI Taxonomy" id="591154"/>
    <lineage>
        <taxon>Bacteria</taxon>
        <taxon>Pseudomonadati</taxon>
        <taxon>Verrucomicrobiota</taxon>
        <taxon>Methylacidiphilae</taxon>
        <taxon>Methylacidiphilales</taxon>
        <taxon>Methylacidiphilaceae</taxon>
        <taxon>Methylacidiphilum (ex Ratnadevi et al. 2023)</taxon>
    </lineage>
</organism>
<dbReference type="RefSeq" id="WP_009058653.1">
    <property type="nucleotide sequence ID" value="NZ_LXJS01000078.1"/>
</dbReference>
<proteinExistence type="predicted"/>
<reference evidence="1" key="1">
    <citation type="submission" date="2023-03" db="EMBL/GenBank/DDBJ databases">
        <authorList>
            <person name="Cremers G."/>
            <person name="Picone N."/>
        </authorList>
    </citation>
    <scope>NUCLEOTIDE SEQUENCE</scope>
    <source>
        <strain evidence="1">Sample_alias</strain>
    </source>
</reference>
<accession>A0ABN8XHQ6</accession>
<keyword evidence="2" id="KW-1185">Reference proteome</keyword>
<dbReference type="Proteomes" id="UP001161497">
    <property type="component" value="Chromosome"/>
</dbReference>
<dbReference type="EMBL" id="OX458932">
    <property type="protein sequence ID" value="CAI9085634.1"/>
    <property type="molecule type" value="Genomic_DNA"/>
</dbReference>
<gene>
    <name evidence="1" type="ORF">MFUM_1278</name>
</gene>
<evidence type="ECO:0000313" key="2">
    <source>
        <dbReference type="Proteomes" id="UP001161497"/>
    </source>
</evidence>
<sequence length="50" mass="5296">MEATVSRCSFSNCLNIIVSVVSSTIEHAKRLCELVGAGNILETNITGSQV</sequence>
<evidence type="ECO:0000313" key="1">
    <source>
        <dbReference type="EMBL" id="CAI9085634.1"/>
    </source>
</evidence>
<name>A0ABN8XHQ6_9BACT</name>
<protein>
    <submittedName>
        <fullName evidence="1">Uncharacterized protein</fullName>
    </submittedName>
</protein>